<comment type="subcellular location">
    <subcellularLocation>
        <location evidence="12">Cytoplasm</location>
    </subcellularLocation>
    <subcellularLocation>
        <location evidence="12">Secreted</location>
    </subcellularLocation>
    <subcellularLocation>
        <location evidence="12">Cell surface</location>
    </subcellularLocation>
    <text evidence="12">Fractions of enolase are present in both the cytoplasm and on the cell surface.</text>
</comment>
<feature type="binding site" evidence="12">
    <location>
        <position position="163"/>
    </location>
    <ligand>
        <name>(2R)-2-phosphoglycerate</name>
        <dbReference type="ChEBI" id="CHEBI:58289"/>
    </ligand>
</feature>
<comment type="cofactor">
    <cofactor evidence="15">
        <name>Mg(2+)</name>
        <dbReference type="ChEBI" id="CHEBI:18420"/>
    </cofactor>
    <text evidence="15">Mg(2+) is required for catalysis and for stabilizing the dimer.</text>
</comment>
<dbReference type="GO" id="GO:0000015">
    <property type="term" value="C:phosphopyruvate hydratase complex"/>
    <property type="evidence" value="ECO:0007669"/>
    <property type="project" value="InterPro"/>
</dbReference>
<dbReference type="SFLD" id="SFLDG00178">
    <property type="entry name" value="enolase"/>
    <property type="match status" value="1"/>
</dbReference>
<dbReference type="PANTHER" id="PTHR11902:SF1">
    <property type="entry name" value="ENOLASE"/>
    <property type="match status" value="1"/>
</dbReference>
<evidence type="ECO:0000256" key="12">
    <source>
        <dbReference type="HAMAP-Rule" id="MF_00318"/>
    </source>
</evidence>
<dbReference type="EC" id="4.2.1.11" evidence="3 12"/>
<evidence type="ECO:0000256" key="6">
    <source>
        <dbReference type="ARBA" id="ARBA00022525"/>
    </source>
</evidence>
<comment type="similarity">
    <text evidence="2 12">Belongs to the enolase family.</text>
</comment>
<feature type="domain" description="Enolase N-terminal" evidence="17">
    <location>
        <begin position="4"/>
        <end position="134"/>
    </location>
</feature>
<feature type="binding site" evidence="14">
    <location>
        <position position="289"/>
    </location>
    <ligand>
        <name>substrate</name>
    </ligand>
</feature>
<keyword evidence="8 12" id="KW-0460">Magnesium</keyword>
<comment type="pathway">
    <text evidence="1 12">Carbohydrate degradation; glycolysis; pyruvate from D-glyceraldehyde 3-phosphate: step 4/5.</text>
</comment>
<feature type="binding site" evidence="12 15">
    <location>
        <position position="289"/>
    </location>
    <ligand>
        <name>Mg(2+)</name>
        <dbReference type="ChEBI" id="CHEBI:18420"/>
    </ligand>
</feature>
<dbReference type="RefSeq" id="WP_194076887.1">
    <property type="nucleotide sequence ID" value="NZ_CP061839.1"/>
</dbReference>
<dbReference type="GO" id="GO:0005576">
    <property type="term" value="C:extracellular region"/>
    <property type="evidence" value="ECO:0007669"/>
    <property type="project" value="UniProtKB-SubCell"/>
</dbReference>
<evidence type="ECO:0000256" key="13">
    <source>
        <dbReference type="PIRSR" id="PIRSR001400-1"/>
    </source>
</evidence>
<dbReference type="GO" id="GO:0006096">
    <property type="term" value="P:glycolytic process"/>
    <property type="evidence" value="ECO:0007669"/>
    <property type="project" value="UniProtKB-UniRule"/>
</dbReference>
<dbReference type="FunFam" id="3.30.390.10:FF:000001">
    <property type="entry name" value="Enolase"/>
    <property type="match status" value="1"/>
</dbReference>
<reference evidence="18 19" key="1">
    <citation type="submission" date="2020-09" db="EMBL/GenBank/DDBJ databases">
        <title>Characterization of Treponema spp. from bovine digital dermatitis in Korea.</title>
        <authorList>
            <person name="Espiritu H.M."/>
            <person name="Cho Y.I."/>
            <person name="Mamuad L."/>
        </authorList>
    </citation>
    <scope>NUCLEOTIDE SEQUENCE [LARGE SCALE GENOMIC DNA]</scope>
    <source>
        <strain evidence="18 19">KS1</strain>
    </source>
</reference>
<evidence type="ECO:0000256" key="8">
    <source>
        <dbReference type="ARBA" id="ARBA00022842"/>
    </source>
</evidence>
<dbReference type="EMBL" id="CP061839">
    <property type="protein sequence ID" value="QOW61391.1"/>
    <property type="molecule type" value="Genomic_DNA"/>
</dbReference>
<gene>
    <name evidence="12 18" type="primary">eno</name>
    <name evidence="18" type="ORF">IFE08_03105</name>
</gene>
<proteinExistence type="inferred from homology"/>
<dbReference type="Proteomes" id="UP000593915">
    <property type="component" value="Chromosome"/>
</dbReference>
<dbReference type="SMART" id="SM01192">
    <property type="entry name" value="Enolase_C"/>
    <property type="match status" value="1"/>
</dbReference>
<evidence type="ECO:0000313" key="18">
    <source>
        <dbReference type="EMBL" id="QOW61391.1"/>
    </source>
</evidence>
<feature type="active site" description="Proton donor" evidence="12 13">
    <location>
        <position position="205"/>
    </location>
</feature>
<feature type="binding site" evidence="14">
    <location>
        <position position="316"/>
    </location>
    <ligand>
        <name>substrate</name>
    </ligand>
</feature>
<evidence type="ECO:0000259" key="17">
    <source>
        <dbReference type="SMART" id="SM01193"/>
    </source>
</evidence>
<comment type="function">
    <text evidence="11 12">Catalyzes the reversible conversion of 2-phosphoglycerate (2-PG) into phosphoenolpyruvate (PEP). It is essential for the degradation of carbohydrates via glycolysis.</text>
</comment>
<evidence type="ECO:0000256" key="15">
    <source>
        <dbReference type="PIRSR" id="PIRSR001400-3"/>
    </source>
</evidence>
<dbReference type="PIRSF" id="PIRSF001400">
    <property type="entry name" value="Enolase"/>
    <property type="match status" value="1"/>
</dbReference>
<dbReference type="SUPFAM" id="SSF54826">
    <property type="entry name" value="Enolase N-terminal domain-like"/>
    <property type="match status" value="1"/>
</dbReference>
<dbReference type="PANTHER" id="PTHR11902">
    <property type="entry name" value="ENOLASE"/>
    <property type="match status" value="1"/>
</dbReference>
<accession>A0A7S6WQD1</accession>
<dbReference type="Gene3D" id="3.30.390.10">
    <property type="entry name" value="Enolase-like, N-terminal domain"/>
    <property type="match status" value="1"/>
</dbReference>
<dbReference type="FunFam" id="3.20.20.120:FF:000001">
    <property type="entry name" value="Enolase"/>
    <property type="match status" value="1"/>
</dbReference>
<dbReference type="PRINTS" id="PR00148">
    <property type="entry name" value="ENOLASE"/>
</dbReference>
<dbReference type="InterPro" id="IPR020809">
    <property type="entry name" value="Enolase_CS"/>
</dbReference>
<evidence type="ECO:0000256" key="11">
    <source>
        <dbReference type="ARBA" id="ARBA00045763"/>
    </source>
</evidence>
<protein>
    <recommendedName>
        <fullName evidence="4 12">Enolase</fullName>
        <ecNumber evidence="3 12">4.2.1.11</ecNumber>
    </recommendedName>
    <alternativeName>
        <fullName evidence="12">2-phospho-D-glycerate hydro-lyase</fullName>
    </alternativeName>
    <alternativeName>
        <fullName evidence="12">2-phosphoglycerate dehydratase</fullName>
    </alternativeName>
</protein>
<evidence type="ECO:0000256" key="4">
    <source>
        <dbReference type="ARBA" id="ARBA00017068"/>
    </source>
</evidence>
<keyword evidence="10 12" id="KW-0456">Lyase</keyword>
<keyword evidence="9 12" id="KW-0324">Glycolysis</keyword>
<feature type="binding site" evidence="14">
    <location>
        <position position="164"/>
    </location>
    <ligand>
        <name>substrate</name>
    </ligand>
</feature>
<evidence type="ECO:0000313" key="19">
    <source>
        <dbReference type="Proteomes" id="UP000593915"/>
    </source>
</evidence>
<evidence type="ECO:0000256" key="1">
    <source>
        <dbReference type="ARBA" id="ARBA00005031"/>
    </source>
</evidence>
<dbReference type="SMART" id="SM01193">
    <property type="entry name" value="Enolase_N"/>
    <property type="match status" value="1"/>
</dbReference>
<feature type="domain" description="Enolase C-terminal TIM barrel" evidence="16">
    <location>
        <begin position="139"/>
        <end position="429"/>
    </location>
</feature>
<organism evidence="18 19">
    <name type="scientific">Treponema pedis</name>
    <dbReference type="NCBI Taxonomy" id="409322"/>
    <lineage>
        <taxon>Bacteria</taxon>
        <taxon>Pseudomonadati</taxon>
        <taxon>Spirochaetota</taxon>
        <taxon>Spirochaetia</taxon>
        <taxon>Spirochaetales</taxon>
        <taxon>Treponemataceae</taxon>
        <taxon>Treponema</taxon>
    </lineage>
</organism>
<feature type="binding site" evidence="12">
    <location>
        <position position="341"/>
    </location>
    <ligand>
        <name>(2R)-2-phosphoglycerate</name>
        <dbReference type="ChEBI" id="CHEBI:58289"/>
    </ligand>
</feature>
<dbReference type="InterPro" id="IPR020810">
    <property type="entry name" value="Enolase_C"/>
</dbReference>
<keyword evidence="5 12" id="KW-0963">Cytoplasm</keyword>
<evidence type="ECO:0000259" key="16">
    <source>
        <dbReference type="SMART" id="SM01192"/>
    </source>
</evidence>
<comment type="catalytic activity">
    <reaction evidence="12">
        <text>(2R)-2-phosphoglycerate = phosphoenolpyruvate + H2O</text>
        <dbReference type="Rhea" id="RHEA:10164"/>
        <dbReference type="ChEBI" id="CHEBI:15377"/>
        <dbReference type="ChEBI" id="CHEBI:58289"/>
        <dbReference type="ChEBI" id="CHEBI:58702"/>
        <dbReference type="EC" id="4.2.1.11"/>
    </reaction>
</comment>
<dbReference type="UniPathway" id="UPA00109">
    <property type="reaction ID" value="UER00187"/>
</dbReference>
<feature type="binding site" evidence="12">
    <location>
        <position position="370"/>
    </location>
    <ligand>
        <name>(2R)-2-phosphoglycerate</name>
        <dbReference type="ChEBI" id="CHEBI:58289"/>
    </ligand>
</feature>
<dbReference type="InterPro" id="IPR020811">
    <property type="entry name" value="Enolase_N"/>
</dbReference>
<keyword evidence="18" id="KW-0670">Pyruvate</keyword>
<feature type="binding site" evidence="14">
    <location>
        <position position="155"/>
    </location>
    <ligand>
        <name>substrate</name>
    </ligand>
</feature>
<feature type="binding site" evidence="14">
    <location>
        <position position="392"/>
    </location>
    <ligand>
        <name>substrate</name>
    </ligand>
</feature>
<dbReference type="Pfam" id="PF03952">
    <property type="entry name" value="Enolase_N"/>
    <property type="match status" value="1"/>
</dbReference>
<dbReference type="SFLD" id="SFLDF00002">
    <property type="entry name" value="enolase"/>
    <property type="match status" value="1"/>
</dbReference>
<feature type="binding site" evidence="14">
    <location>
        <begin position="368"/>
        <end position="371"/>
    </location>
    <ligand>
        <name>substrate</name>
    </ligand>
</feature>
<evidence type="ECO:0000256" key="10">
    <source>
        <dbReference type="ARBA" id="ARBA00023239"/>
    </source>
</evidence>
<comment type="cofactor">
    <cofactor evidence="12">
        <name>Mg(2+)</name>
        <dbReference type="ChEBI" id="CHEBI:18420"/>
    </cofactor>
    <text evidence="12">Binds a second Mg(2+) ion via substrate during catalysis.</text>
</comment>
<name>A0A7S6WQD1_9SPIR</name>
<feature type="binding site" evidence="12">
    <location>
        <position position="392"/>
    </location>
    <ligand>
        <name>(2R)-2-phosphoglycerate</name>
        <dbReference type="ChEBI" id="CHEBI:58289"/>
    </ligand>
</feature>
<dbReference type="Gene3D" id="3.20.20.120">
    <property type="entry name" value="Enolase-like C-terminal domain"/>
    <property type="match status" value="1"/>
</dbReference>
<dbReference type="InterPro" id="IPR000941">
    <property type="entry name" value="Enolase"/>
</dbReference>
<dbReference type="GO" id="GO:0004634">
    <property type="term" value="F:phosphopyruvate hydratase activity"/>
    <property type="evidence" value="ECO:0007669"/>
    <property type="project" value="UniProtKB-UniRule"/>
</dbReference>
<dbReference type="SFLD" id="SFLDS00001">
    <property type="entry name" value="Enolase"/>
    <property type="match status" value="1"/>
</dbReference>
<dbReference type="NCBIfam" id="TIGR01060">
    <property type="entry name" value="eno"/>
    <property type="match status" value="1"/>
</dbReference>
<dbReference type="Pfam" id="PF00113">
    <property type="entry name" value="Enolase_C"/>
    <property type="match status" value="1"/>
</dbReference>
<evidence type="ECO:0000256" key="9">
    <source>
        <dbReference type="ARBA" id="ARBA00023152"/>
    </source>
</evidence>
<evidence type="ECO:0000256" key="5">
    <source>
        <dbReference type="ARBA" id="ARBA00022490"/>
    </source>
</evidence>
<evidence type="ECO:0000256" key="14">
    <source>
        <dbReference type="PIRSR" id="PIRSR001400-2"/>
    </source>
</evidence>
<feature type="binding site" evidence="12 15">
    <location>
        <position position="241"/>
    </location>
    <ligand>
        <name>Mg(2+)</name>
        <dbReference type="ChEBI" id="CHEBI:18420"/>
    </ligand>
</feature>
<dbReference type="InterPro" id="IPR036849">
    <property type="entry name" value="Enolase-like_C_sf"/>
</dbReference>
<evidence type="ECO:0000256" key="2">
    <source>
        <dbReference type="ARBA" id="ARBA00009604"/>
    </source>
</evidence>
<feature type="binding site" evidence="12">
    <location>
        <position position="371"/>
    </location>
    <ligand>
        <name>(2R)-2-phosphoglycerate</name>
        <dbReference type="ChEBI" id="CHEBI:58289"/>
    </ligand>
</feature>
<sequence>MSDIIYIEGREILDSRGNPTVEVEVQLSDYSYGRACVPSGASTGEYEALEMRDRDKSRYGGKGVLKAVDQVNTVIAEELDGADALDQAEIDKMLLTLDGTENKSKLGANAMLGVSMAVARAAADSLGLPLYRYLGGAHTLQMPVPMANIINGGKHSDNKIDFQEYMIMPVGAASLREAVRMTAEVFHTLKDILKKDGHVTAVGDEGGFAPNIENVQALDYIMKAIEKAGYKPGKDVVIALDCASSELYDEGEKKGYKFWKSEPSTLFTADQMIDLFKNWIASYPIVSIEDPLDQNDWEGYARMTKELGGKIQIVGDDFFVTNTKRLARGIEEGACNSILIKLNQIGTVTETIDAVRMAQKAGYTAVISHRSGETEDAFIADLAVALETGQIKTGSMSRSDRIAKYNQLMRIEDELGVNARYAGIKTFSNLKLK</sequence>
<dbReference type="GO" id="GO:0009986">
    <property type="term" value="C:cell surface"/>
    <property type="evidence" value="ECO:0007669"/>
    <property type="project" value="UniProtKB-SubCell"/>
</dbReference>
<dbReference type="CDD" id="cd03313">
    <property type="entry name" value="enolase"/>
    <property type="match status" value="1"/>
</dbReference>
<evidence type="ECO:0000256" key="7">
    <source>
        <dbReference type="ARBA" id="ARBA00022723"/>
    </source>
</evidence>
<evidence type="ECO:0000256" key="3">
    <source>
        <dbReference type="ARBA" id="ARBA00012058"/>
    </source>
</evidence>
<dbReference type="HAMAP" id="MF_00318">
    <property type="entry name" value="Enolase"/>
    <property type="match status" value="1"/>
</dbReference>
<feature type="active site" description="Proton acceptor" evidence="12 13">
    <location>
        <position position="341"/>
    </location>
</feature>
<feature type="binding site" evidence="12 15">
    <location>
        <position position="316"/>
    </location>
    <ligand>
        <name>Mg(2+)</name>
        <dbReference type="ChEBI" id="CHEBI:18420"/>
    </ligand>
</feature>
<keyword evidence="6 12" id="KW-0964">Secreted</keyword>
<dbReference type="GO" id="GO:0000287">
    <property type="term" value="F:magnesium ion binding"/>
    <property type="evidence" value="ECO:0007669"/>
    <property type="project" value="UniProtKB-UniRule"/>
</dbReference>
<dbReference type="PROSITE" id="PS00164">
    <property type="entry name" value="ENOLASE"/>
    <property type="match status" value="1"/>
</dbReference>
<dbReference type="AlphaFoldDB" id="A0A7S6WQD1"/>
<dbReference type="SUPFAM" id="SSF51604">
    <property type="entry name" value="Enolase C-terminal domain-like"/>
    <property type="match status" value="1"/>
</dbReference>
<keyword evidence="7 12" id="KW-0479">Metal-binding</keyword>
<dbReference type="InterPro" id="IPR029017">
    <property type="entry name" value="Enolase-like_N"/>
</dbReference>